<proteinExistence type="predicted"/>
<dbReference type="Proteomes" id="UP000479710">
    <property type="component" value="Unassembled WGS sequence"/>
</dbReference>
<evidence type="ECO:0000313" key="1">
    <source>
        <dbReference type="EMBL" id="KAF0894727.1"/>
    </source>
</evidence>
<evidence type="ECO:0000313" key="2">
    <source>
        <dbReference type="Proteomes" id="UP000479710"/>
    </source>
</evidence>
<name>A0A6G1C436_9ORYZ</name>
<accession>A0A6G1C436</accession>
<dbReference type="PANTHER" id="PTHR34223:SF51">
    <property type="entry name" value="OS06G0556300 PROTEIN"/>
    <property type="match status" value="1"/>
</dbReference>
<dbReference type="AlphaFoldDB" id="A0A6G1C436"/>
<evidence type="ECO:0008006" key="3">
    <source>
        <dbReference type="Google" id="ProtNLM"/>
    </source>
</evidence>
<comment type="caution">
    <text evidence="1">The sequence shown here is derived from an EMBL/GenBank/DDBJ whole genome shotgun (WGS) entry which is preliminary data.</text>
</comment>
<dbReference type="EMBL" id="SPHZ02000010">
    <property type="protein sequence ID" value="KAF0894727.1"/>
    <property type="molecule type" value="Genomic_DNA"/>
</dbReference>
<dbReference type="InterPro" id="IPR036047">
    <property type="entry name" value="F-box-like_dom_sf"/>
</dbReference>
<sequence>MPFTAGYAGADADRIGTFPDDILHHLLSLLLAHEAVWMCVLGRCWRNVWRSTPAVHVTGARGWDSAAKFSTFLDSLLRLRRRTLRRSGNMRLESVGPCFKKKRSKN</sequence>
<dbReference type="SUPFAM" id="SSF81383">
    <property type="entry name" value="F-box domain"/>
    <property type="match status" value="1"/>
</dbReference>
<organism evidence="1 2">
    <name type="scientific">Oryza meyeriana var. granulata</name>
    <dbReference type="NCBI Taxonomy" id="110450"/>
    <lineage>
        <taxon>Eukaryota</taxon>
        <taxon>Viridiplantae</taxon>
        <taxon>Streptophyta</taxon>
        <taxon>Embryophyta</taxon>
        <taxon>Tracheophyta</taxon>
        <taxon>Spermatophyta</taxon>
        <taxon>Magnoliopsida</taxon>
        <taxon>Liliopsida</taxon>
        <taxon>Poales</taxon>
        <taxon>Poaceae</taxon>
        <taxon>BOP clade</taxon>
        <taxon>Oryzoideae</taxon>
        <taxon>Oryzeae</taxon>
        <taxon>Oryzinae</taxon>
        <taxon>Oryza</taxon>
        <taxon>Oryza meyeriana</taxon>
    </lineage>
</organism>
<gene>
    <name evidence="1" type="ORF">E2562_002015</name>
</gene>
<protein>
    <recommendedName>
        <fullName evidence="3">F-box domain-containing protein</fullName>
    </recommendedName>
</protein>
<dbReference type="InterPro" id="IPR053197">
    <property type="entry name" value="F-box_SCFL_complex_component"/>
</dbReference>
<keyword evidence="2" id="KW-1185">Reference proteome</keyword>
<dbReference type="PANTHER" id="PTHR34223">
    <property type="entry name" value="OS11G0201299 PROTEIN"/>
    <property type="match status" value="1"/>
</dbReference>
<reference evidence="1 2" key="1">
    <citation type="submission" date="2019-11" db="EMBL/GenBank/DDBJ databases">
        <title>Whole genome sequence of Oryza granulata.</title>
        <authorList>
            <person name="Li W."/>
        </authorList>
    </citation>
    <scope>NUCLEOTIDE SEQUENCE [LARGE SCALE GENOMIC DNA]</scope>
    <source>
        <strain evidence="2">cv. Menghai</strain>
        <tissue evidence="1">Leaf</tissue>
    </source>
</reference>